<protein>
    <recommendedName>
        <fullName evidence="4">DUF4079 domain-containing protein</fullName>
    </recommendedName>
</protein>
<sequence length="218" mass="24918">MKPVDFLLIIHPTLAIVFVFPLIGIVCYFAWQTRQRRLQTLTGEKSKIPPIVGRDHVTIGRWLSSWVVGVTLLGLAHPIGENIITKQLWSSNLLQTIFILLMFVLTCVSLVFLHRSRQKHWRGIFATLTGAGVVILGCQDGVYRRTNEWYMSHYYIGIVVALLMIFSLAIIEDIYEDRSNRWRNIHIMLNCFALLLFMGQGITGSRDLLEIGKYKLGG</sequence>
<feature type="transmembrane region" description="Helical" evidence="1">
    <location>
        <begin position="92"/>
        <end position="112"/>
    </location>
</feature>
<dbReference type="OrthoDB" id="507684at2"/>
<keyword evidence="1" id="KW-1133">Transmembrane helix</keyword>
<evidence type="ECO:0008006" key="4">
    <source>
        <dbReference type="Google" id="ProtNLM"/>
    </source>
</evidence>
<feature type="transmembrane region" description="Helical" evidence="1">
    <location>
        <begin position="6"/>
        <end position="31"/>
    </location>
</feature>
<evidence type="ECO:0000313" key="2">
    <source>
        <dbReference type="EMBL" id="GBF79076.1"/>
    </source>
</evidence>
<comment type="caution">
    <text evidence="2">The sequence shown here is derived from an EMBL/GenBank/DDBJ whole genome shotgun (WGS) entry which is preliminary data.</text>
</comment>
<reference evidence="3" key="1">
    <citation type="submission" date="2017-05" db="EMBL/GenBank/DDBJ databases">
        <title>Physiological properties and genetic analysis related to exopolysaccharide production of fresh-water unicellular cyanobacterium Aphanothece sacrum, Suizenji Nori, that has been cultured as a food source in Japan.</title>
        <authorList>
            <person name="Kanesaki Y."/>
            <person name="Yoshikawa S."/>
            <person name="Ohki K."/>
        </authorList>
    </citation>
    <scope>NUCLEOTIDE SEQUENCE [LARGE SCALE GENOMIC DNA]</scope>
    <source>
        <strain evidence="3">FPU1</strain>
    </source>
</reference>
<dbReference type="InterPro" id="IPR025067">
    <property type="entry name" value="DUF4079"/>
</dbReference>
<dbReference type="EMBL" id="BDQK01000001">
    <property type="protein sequence ID" value="GBF79076.1"/>
    <property type="molecule type" value="Genomic_DNA"/>
</dbReference>
<dbReference type="AlphaFoldDB" id="A0A401ICW1"/>
<feature type="transmembrane region" description="Helical" evidence="1">
    <location>
        <begin position="62"/>
        <end position="80"/>
    </location>
</feature>
<gene>
    <name evidence="2" type="ORF">AsFPU1_0468</name>
</gene>
<organism evidence="2 3">
    <name type="scientific">Aphanothece sacrum FPU1</name>
    <dbReference type="NCBI Taxonomy" id="1920663"/>
    <lineage>
        <taxon>Bacteria</taxon>
        <taxon>Bacillati</taxon>
        <taxon>Cyanobacteriota</taxon>
        <taxon>Cyanophyceae</taxon>
        <taxon>Oscillatoriophycideae</taxon>
        <taxon>Chroococcales</taxon>
        <taxon>Aphanothecaceae</taxon>
        <taxon>Aphanothece</taxon>
    </lineage>
</organism>
<dbReference type="Proteomes" id="UP000287247">
    <property type="component" value="Unassembled WGS sequence"/>
</dbReference>
<evidence type="ECO:0000313" key="3">
    <source>
        <dbReference type="Proteomes" id="UP000287247"/>
    </source>
</evidence>
<dbReference type="RefSeq" id="WP_124974596.1">
    <property type="nucleotide sequence ID" value="NZ_BDQK01000001.1"/>
</dbReference>
<keyword evidence="1" id="KW-0472">Membrane</keyword>
<keyword evidence="1" id="KW-0812">Transmembrane</keyword>
<feature type="transmembrane region" description="Helical" evidence="1">
    <location>
        <begin position="187"/>
        <end position="205"/>
    </location>
</feature>
<feature type="transmembrane region" description="Helical" evidence="1">
    <location>
        <begin position="124"/>
        <end position="142"/>
    </location>
</feature>
<feature type="transmembrane region" description="Helical" evidence="1">
    <location>
        <begin position="154"/>
        <end position="175"/>
    </location>
</feature>
<dbReference type="Pfam" id="PF13301">
    <property type="entry name" value="DUF4079"/>
    <property type="match status" value="1"/>
</dbReference>
<proteinExistence type="predicted"/>
<keyword evidence="3" id="KW-1185">Reference proteome</keyword>
<evidence type="ECO:0000256" key="1">
    <source>
        <dbReference type="SAM" id="Phobius"/>
    </source>
</evidence>
<name>A0A401ICW1_APHSA</name>
<accession>A0A401ICW1</accession>